<dbReference type="SUPFAM" id="SSF51445">
    <property type="entry name" value="(Trans)glycosidases"/>
    <property type="match status" value="1"/>
</dbReference>
<organism evidence="1 2">
    <name type="scientific">Candidatus Auribacter fodinae</name>
    <dbReference type="NCBI Taxonomy" id="2093366"/>
    <lineage>
        <taxon>Bacteria</taxon>
        <taxon>Pseudomonadati</taxon>
        <taxon>Candidatus Auribacterota</taxon>
        <taxon>Candidatus Auribacteria</taxon>
        <taxon>Candidatus Auribacterales</taxon>
        <taxon>Candidatus Auribacteraceae</taxon>
        <taxon>Candidatus Auribacter</taxon>
    </lineage>
</organism>
<dbReference type="AlphaFoldDB" id="A0A3A4R195"/>
<dbReference type="EMBL" id="QZJZ01000040">
    <property type="protein sequence ID" value="RJP59864.1"/>
    <property type="molecule type" value="Genomic_DNA"/>
</dbReference>
<evidence type="ECO:0000313" key="2">
    <source>
        <dbReference type="Proteomes" id="UP000266426"/>
    </source>
</evidence>
<protein>
    <submittedName>
        <fullName evidence="1">Uncharacterized protein</fullName>
    </submittedName>
</protein>
<evidence type="ECO:0000313" key="1">
    <source>
        <dbReference type="EMBL" id="RJP59864.1"/>
    </source>
</evidence>
<comment type="caution">
    <text evidence="1">The sequence shown here is derived from an EMBL/GenBank/DDBJ whole genome shotgun (WGS) entry which is preliminary data.</text>
</comment>
<gene>
    <name evidence="1" type="ORF">C4541_05265</name>
</gene>
<reference evidence="1 2" key="1">
    <citation type="journal article" date="2017" name="ISME J.">
        <title>Energy and carbon metabolisms in a deep terrestrial subsurface fluid microbial community.</title>
        <authorList>
            <person name="Momper L."/>
            <person name="Jungbluth S.P."/>
            <person name="Lee M.D."/>
            <person name="Amend J.P."/>
        </authorList>
    </citation>
    <scope>NUCLEOTIDE SEQUENCE [LARGE SCALE GENOMIC DNA]</scope>
    <source>
        <strain evidence="1">SURF_26</strain>
    </source>
</reference>
<dbReference type="Proteomes" id="UP000266426">
    <property type="component" value="Unassembled WGS sequence"/>
</dbReference>
<proteinExistence type="predicted"/>
<sequence>MAALPVLAQITGVQVNEMAIGRDNDGTPFITLTWNHDPGISRYAVLVRDIPGFSSPHSALSDNVVPDNDSASEVSFRDSDCFVSCQQKFYKVVVYDSDNDTLPDFWEEDTMGSIAYDQFGDYDNDGLTNLEEFQYGVHPVIAFDHLSDDDKDGVSKLVELRRGTDPSVYGHASVKRSHVIANYRSVLYVDVLNNQFERDMFLAFCEAPYGDPSLAISTVVFNAGYNGVTSISVNDALMAAFFAELHKRGIYIALQLWSPDALHDEGSGPTKAKQILQLALSFNSTHPRSQQFDEIATDIEPQAYNSIYYDPSEDPFWNTPDGRAEIWSRYLGMLEYAKTAILGYNITHTPDIVFSEYLYPDLDEDEFGVTDINDVLDYVDQINLMAYRQGEDVISELVDHEVQACIARNKKVIMTLPTFPIGLDGVHRWRVYTDEGNDEIEIALDHLKTAYDHSQFFGIDYFSYPYNKIMGTGGFFRMVNIMYNPGKEYHTDIFARINDIIAFCYRPFFDTIDHAVSRVNIVPGWFGKQKLTDKDSYLPEIIGQFHDEHQRMKCYITLGSPDWFNESDWANAKTQIASFISYNQLHVKSARFDGIMLNIQPYSAHYASPLNWDTDAEAIWALYLDRLRYVRRQIDEYNALFDPDITLGESIAFQYDSDSSPVSNIEDVIDIVDMIEIKTYSDNAAYIIDRVQNEIEYATLKGKQVVINLNMIDADPDLTDDPVTFEDNSRTQLESVIDEVFEYYKYYDQFSGFSMTYYESYRLLPKD</sequence>
<dbReference type="InterPro" id="IPR017853">
    <property type="entry name" value="GH"/>
</dbReference>
<accession>A0A3A4R195</accession>
<name>A0A3A4R195_9BACT</name>